<evidence type="ECO:0000256" key="1">
    <source>
        <dbReference type="ARBA" id="ARBA00022741"/>
    </source>
</evidence>
<evidence type="ECO:0000259" key="6">
    <source>
        <dbReference type="PROSITE" id="PS50003"/>
    </source>
</evidence>
<dbReference type="Pfam" id="PF00069">
    <property type="entry name" value="Pkinase"/>
    <property type="match status" value="1"/>
</dbReference>
<feature type="binding site" evidence="3">
    <location>
        <position position="214"/>
    </location>
    <ligand>
        <name>ATP</name>
        <dbReference type="ChEBI" id="CHEBI:30616"/>
    </ligand>
</feature>
<evidence type="ECO:0000259" key="7">
    <source>
        <dbReference type="PROSITE" id="PS50011"/>
    </source>
</evidence>
<keyword evidence="4" id="KW-0808">Transferase</keyword>
<dbReference type="PANTHER" id="PTHR22968">
    <property type="entry name" value="PROTEIN KINASE C, MU"/>
    <property type="match status" value="1"/>
</dbReference>
<evidence type="ECO:0000256" key="2">
    <source>
        <dbReference type="ARBA" id="ARBA00022840"/>
    </source>
</evidence>
<dbReference type="InterPro" id="IPR000719">
    <property type="entry name" value="Prot_kinase_dom"/>
</dbReference>
<dbReference type="Proteomes" id="UP000887565">
    <property type="component" value="Unplaced"/>
</dbReference>
<organism evidence="8 9">
    <name type="scientific">Romanomermis culicivorax</name>
    <name type="common">Nematode worm</name>
    <dbReference type="NCBI Taxonomy" id="13658"/>
    <lineage>
        <taxon>Eukaryota</taxon>
        <taxon>Metazoa</taxon>
        <taxon>Ecdysozoa</taxon>
        <taxon>Nematoda</taxon>
        <taxon>Enoplea</taxon>
        <taxon>Dorylaimia</taxon>
        <taxon>Mermithida</taxon>
        <taxon>Mermithoidea</taxon>
        <taxon>Mermithidae</taxon>
        <taxon>Romanomermis</taxon>
    </lineage>
</organism>
<dbReference type="WBParaSite" id="nRc.2.0.1.t39130-RA">
    <property type="protein sequence ID" value="nRc.2.0.1.t39130-RA"/>
    <property type="gene ID" value="nRc.2.0.1.g39130"/>
</dbReference>
<protein>
    <submittedName>
        <fullName evidence="9">Protein kinase C</fullName>
    </submittedName>
</protein>
<dbReference type="CDD" id="cd01239">
    <property type="entry name" value="PH_PKD"/>
    <property type="match status" value="1"/>
</dbReference>
<keyword evidence="8" id="KW-1185">Reference proteome</keyword>
<evidence type="ECO:0000256" key="4">
    <source>
        <dbReference type="RuleBase" id="RU000304"/>
    </source>
</evidence>
<dbReference type="GO" id="GO:0008270">
    <property type="term" value="F:zinc ion binding"/>
    <property type="evidence" value="ECO:0007669"/>
    <property type="project" value="UniProtKB-KW"/>
</dbReference>
<dbReference type="InterPro" id="IPR017441">
    <property type="entry name" value="Protein_kinase_ATP_BS"/>
</dbReference>
<comment type="similarity">
    <text evidence="4">Belongs to the protein kinase superfamily.</text>
</comment>
<evidence type="ECO:0000256" key="3">
    <source>
        <dbReference type="PROSITE-ProRule" id="PRU10141"/>
    </source>
</evidence>
<dbReference type="InterPro" id="IPR001849">
    <property type="entry name" value="PH_domain"/>
</dbReference>
<dbReference type="GO" id="GO:0007200">
    <property type="term" value="P:phospholipase C-activating G protein-coupled receptor signaling pathway"/>
    <property type="evidence" value="ECO:0007669"/>
    <property type="project" value="TreeGrafter"/>
</dbReference>
<dbReference type="AlphaFoldDB" id="A0A915KJY1"/>
<feature type="domain" description="PH" evidence="6">
    <location>
        <begin position="12"/>
        <end position="142"/>
    </location>
</feature>
<dbReference type="Gene3D" id="2.30.29.30">
    <property type="entry name" value="Pleckstrin-homology domain (PH domain)/Phosphotyrosine-binding domain (PTB)"/>
    <property type="match status" value="1"/>
</dbReference>
<feature type="region of interest" description="Disordered" evidence="5">
    <location>
        <begin position="73"/>
        <end position="98"/>
    </location>
</feature>
<dbReference type="InterPro" id="IPR008271">
    <property type="entry name" value="Ser/Thr_kinase_AS"/>
</dbReference>
<name>A0A915KJY1_ROMCU</name>
<dbReference type="PROSITE" id="PS50011">
    <property type="entry name" value="PROTEIN_KINASE_DOM"/>
    <property type="match status" value="1"/>
</dbReference>
<accession>A0A915KJY1</accession>
<evidence type="ECO:0000313" key="8">
    <source>
        <dbReference type="Proteomes" id="UP000887565"/>
    </source>
</evidence>
<evidence type="ECO:0000313" key="9">
    <source>
        <dbReference type="WBParaSite" id="nRc.2.0.1.t39130-RA"/>
    </source>
</evidence>
<dbReference type="InterPro" id="IPR011993">
    <property type="entry name" value="PH-like_dom_sf"/>
</dbReference>
<keyword evidence="1 3" id="KW-0547">Nucleotide-binding</keyword>
<reference evidence="9" key="1">
    <citation type="submission" date="2022-11" db="UniProtKB">
        <authorList>
            <consortium name="WormBaseParasite"/>
        </authorList>
    </citation>
    <scope>IDENTIFICATION</scope>
</reference>
<dbReference type="PROSITE" id="PS50003">
    <property type="entry name" value="PH_DOMAIN"/>
    <property type="match status" value="1"/>
</dbReference>
<dbReference type="SMART" id="SM00220">
    <property type="entry name" value="S_TKc"/>
    <property type="match status" value="1"/>
</dbReference>
<dbReference type="SUPFAM" id="SSF50729">
    <property type="entry name" value="PH domain-like"/>
    <property type="match status" value="1"/>
</dbReference>
<dbReference type="PANTHER" id="PTHR22968:SF24">
    <property type="entry name" value="SERINE_THREONINE-PROTEIN KINASE"/>
    <property type="match status" value="1"/>
</dbReference>
<keyword evidence="4" id="KW-0418">Kinase</keyword>
<dbReference type="GO" id="GO:0005829">
    <property type="term" value="C:cytosol"/>
    <property type="evidence" value="ECO:0007669"/>
    <property type="project" value="TreeGrafter"/>
</dbReference>
<evidence type="ECO:0000256" key="5">
    <source>
        <dbReference type="SAM" id="MobiDB-lite"/>
    </source>
</evidence>
<dbReference type="GO" id="GO:0035556">
    <property type="term" value="P:intracellular signal transduction"/>
    <property type="evidence" value="ECO:0007669"/>
    <property type="project" value="TreeGrafter"/>
</dbReference>
<keyword evidence="4" id="KW-0723">Serine/threonine-protein kinase</keyword>
<keyword evidence="2 3" id="KW-0067">ATP-binding</keyword>
<sequence>MSKKQTRRKTQKVFKEGWMVHYTDKNNMRKRTYWRLDTKSIVMYMDENSSRYYKEIPLCDVLSIRSKISKFNTDSPTVATAPTRMSTPAPSDISHSTNSTKMPSSHWFELRTVHCTYYVGVTDAATMELAHQWESAIHQAWMPVTPQSSTGSGSVSQLRVPIVGETGQLGTQIRSEEEFSQLFQIFTDEILGSGQFGIVYGGVQRANSKHVAIKIIDKQKFPANKEAALRTEVEILQKVSHPGVVEFTQMLETPERIFVVMEKMKGDMLEMILSSERGRLSEGVTQFLINQILIALRYLHSLNIVHCDLKPENILLASDADYPQVKLCDFGFARIIGERSFRRSVVGTPAYLAGLQKGKQRTLVKDVKKDKTWANKNNPEIYDTL</sequence>
<dbReference type="GO" id="GO:0004697">
    <property type="term" value="F:diacylglycerol-dependent serine/threonine kinase activity"/>
    <property type="evidence" value="ECO:0007669"/>
    <property type="project" value="UniProtKB-EC"/>
</dbReference>
<dbReference type="InterPro" id="IPR011009">
    <property type="entry name" value="Kinase-like_dom_sf"/>
</dbReference>
<dbReference type="GO" id="GO:0005524">
    <property type="term" value="F:ATP binding"/>
    <property type="evidence" value="ECO:0007669"/>
    <property type="project" value="UniProtKB-UniRule"/>
</dbReference>
<dbReference type="SUPFAM" id="SSF56112">
    <property type="entry name" value="Protein kinase-like (PK-like)"/>
    <property type="match status" value="1"/>
</dbReference>
<dbReference type="PROSITE" id="PS00107">
    <property type="entry name" value="PROTEIN_KINASE_ATP"/>
    <property type="match status" value="1"/>
</dbReference>
<dbReference type="Gene3D" id="1.10.510.10">
    <property type="entry name" value="Transferase(Phosphotransferase) domain 1"/>
    <property type="match status" value="1"/>
</dbReference>
<proteinExistence type="inferred from homology"/>
<feature type="domain" description="Protein kinase" evidence="7">
    <location>
        <begin position="185"/>
        <end position="385"/>
    </location>
</feature>
<dbReference type="PROSITE" id="PS00108">
    <property type="entry name" value="PROTEIN_KINASE_ST"/>
    <property type="match status" value="1"/>
</dbReference>